<dbReference type="Proteomes" id="UP000030151">
    <property type="component" value="Unassembled WGS sequence"/>
</dbReference>
<evidence type="ECO:0000313" key="1">
    <source>
        <dbReference type="EMBL" id="EXV00141.1"/>
    </source>
</evidence>
<name>A0A0A1UTX0_9HYPO</name>
<proteinExistence type="predicted"/>
<comment type="caution">
    <text evidence="1">The sequence shown here is derived from an EMBL/GenBank/DDBJ whole genome shotgun (WGS) entry which is preliminary data.</text>
</comment>
<dbReference type="EMBL" id="JELW01000014">
    <property type="protein sequence ID" value="EXV00141.1"/>
    <property type="molecule type" value="Genomic_DNA"/>
</dbReference>
<dbReference type="OrthoDB" id="4587497at2759"/>
<organism evidence="1 2">
    <name type="scientific">Metarhizium robertsii</name>
    <dbReference type="NCBI Taxonomy" id="568076"/>
    <lineage>
        <taxon>Eukaryota</taxon>
        <taxon>Fungi</taxon>
        <taxon>Dikarya</taxon>
        <taxon>Ascomycota</taxon>
        <taxon>Pezizomycotina</taxon>
        <taxon>Sordariomycetes</taxon>
        <taxon>Hypocreomycetidae</taxon>
        <taxon>Hypocreales</taxon>
        <taxon>Clavicipitaceae</taxon>
        <taxon>Metarhizium</taxon>
    </lineage>
</organism>
<dbReference type="HOGENOM" id="CLU_2015802_0_0_1"/>
<protein>
    <submittedName>
        <fullName evidence="1">Uncharacterized protein</fullName>
    </submittedName>
</protein>
<dbReference type="AlphaFoldDB" id="A0A0A1UTX0"/>
<gene>
    <name evidence="1" type="ORF">X797_006588</name>
</gene>
<reference evidence="1 2" key="1">
    <citation type="submission" date="2014-02" db="EMBL/GenBank/DDBJ databases">
        <title>The genome sequence of the entomopathogenic fungus Metarhizium robertsii ARSEF 2575.</title>
        <authorList>
            <person name="Giuliano Garisto Donzelli B."/>
            <person name="Roe B.A."/>
            <person name="Macmil S.L."/>
            <person name="Krasnoff S.B."/>
            <person name="Gibson D.M."/>
        </authorList>
    </citation>
    <scope>NUCLEOTIDE SEQUENCE [LARGE SCALE GENOMIC DNA]</scope>
    <source>
        <strain evidence="1 2">ARSEF 2575</strain>
    </source>
</reference>
<accession>A0A0A1UTX0</accession>
<sequence length="123" mass="13119">MPTTMSTGKDGPKVQVPLATKPRAENMSHGVVNLPSMPVPPSPKTVPSLVTICIIPIALTPQLNAGKRTTTVAEVGVSFGFDIYDSITTYLDAIKCRSEELASVREKNKALKDLLTGRLTGIN</sequence>
<evidence type="ECO:0000313" key="2">
    <source>
        <dbReference type="Proteomes" id="UP000030151"/>
    </source>
</evidence>